<protein>
    <submittedName>
        <fullName evidence="1">Uncharacterized protein</fullName>
    </submittedName>
</protein>
<gene>
    <name evidence="1" type="ORF">NJ75_04364</name>
</gene>
<dbReference type="STRING" id="48936.NJ75_04364"/>
<dbReference type="PATRIC" id="fig|48936.3.peg.4397"/>
<evidence type="ECO:0000313" key="1">
    <source>
        <dbReference type="EMBL" id="KHS41998.1"/>
    </source>
</evidence>
<comment type="caution">
    <text evidence="1">The sequence shown here is derived from an EMBL/GenBank/DDBJ whole genome shotgun (WGS) entry which is preliminary data.</text>
</comment>
<dbReference type="Proteomes" id="UP000031338">
    <property type="component" value="Unassembled WGS sequence"/>
</dbReference>
<keyword evidence="2" id="KW-1185">Reference proteome</keyword>
<dbReference type="AlphaFoldDB" id="A0A0B8Z6Z9"/>
<sequence length="46" mass="5267">MGSDVAGLFRPWLQFIANEWVYDRAGMSKLEAFMRATQRSSAWLTA</sequence>
<organism evidence="1 2">
    <name type="scientific">Novosphingobium subterraneum</name>
    <dbReference type="NCBI Taxonomy" id="48936"/>
    <lineage>
        <taxon>Bacteria</taxon>
        <taxon>Pseudomonadati</taxon>
        <taxon>Pseudomonadota</taxon>
        <taxon>Alphaproteobacteria</taxon>
        <taxon>Sphingomonadales</taxon>
        <taxon>Sphingomonadaceae</taxon>
        <taxon>Novosphingobium</taxon>
    </lineage>
</organism>
<proteinExistence type="predicted"/>
<dbReference type="EMBL" id="JRVC01000033">
    <property type="protein sequence ID" value="KHS41998.1"/>
    <property type="molecule type" value="Genomic_DNA"/>
</dbReference>
<evidence type="ECO:0000313" key="2">
    <source>
        <dbReference type="Proteomes" id="UP000031338"/>
    </source>
</evidence>
<name>A0A0B8Z6Z9_9SPHN</name>
<reference evidence="1 2" key="1">
    <citation type="submission" date="2014-10" db="EMBL/GenBank/DDBJ databases">
        <title>Draft genome sequence of Novosphingobium subterraneum DSM 12447.</title>
        <authorList>
            <person name="Gan H.M."/>
            <person name="Gan H.Y."/>
            <person name="Savka M.A."/>
        </authorList>
    </citation>
    <scope>NUCLEOTIDE SEQUENCE [LARGE SCALE GENOMIC DNA]</scope>
    <source>
        <strain evidence="1 2">DSM 12447</strain>
    </source>
</reference>
<accession>A0A0B8Z6Z9</accession>